<organism evidence="4 5">
    <name type="scientific">Talaromyces amestolkiae</name>
    <dbReference type="NCBI Taxonomy" id="1196081"/>
    <lineage>
        <taxon>Eukaryota</taxon>
        <taxon>Fungi</taxon>
        <taxon>Dikarya</taxon>
        <taxon>Ascomycota</taxon>
        <taxon>Pezizomycotina</taxon>
        <taxon>Eurotiomycetes</taxon>
        <taxon>Eurotiomycetidae</taxon>
        <taxon>Eurotiales</taxon>
        <taxon>Trichocomaceae</taxon>
        <taxon>Talaromyces</taxon>
        <taxon>Talaromyces sect. Talaromyces</taxon>
    </lineage>
</organism>
<comment type="similarity">
    <text evidence="1">Belongs to the NmrA-type oxidoreductase family.</text>
</comment>
<proteinExistence type="inferred from homology"/>
<dbReference type="OrthoDB" id="3358371at2759"/>
<dbReference type="SUPFAM" id="SSF51735">
    <property type="entry name" value="NAD(P)-binding Rossmann-fold domains"/>
    <property type="match status" value="1"/>
</dbReference>
<dbReference type="Gene3D" id="3.90.25.10">
    <property type="entry name" value="UDP-galactose 4-epimerase, domain 1"/>
    <property type="match status" value="1"/>
</dbReference>
<comment type="caution">
    <text evidence="4">The sequence shown here is derived from an EMBL/GenBank/DDBJ whole genome shotgun (WGS) entry which is preliminary data.</text>
</comment>
<dbReference type="GO" id="GO:0005634">
    <property type="term" value="C:nucleus"/>
    <property type="evidence" value="ECO:0007669"/>
    <property type="project" value="TreeGrafter"/>
</dbReference>
<dbReference type="InterPro" id="IPR051164">
    <property type="entry name" value="NmrA-like_oxidored"/>
</dbReference>
<evidence type="ECO:0000313" key="5">
    <source>
        <dbReference type="Proteomes" id="UP000249363"/>
    </source>
</evidence>
<keyword evidence="5" id="KW-1185">Reference proteome</keyword>
<dbReference type="PANTHER" id="PTHR42748">
    <property type="entry name" value="NITROGEN METABOLITE REPRESSION PROTEIN NMRA FAMILY MEMBER"/>
    <property type="match status" value="1"/>
</dbReference>
<dbReference type="AlphaFoldDB" id="A0A364LEI3"/>
<evidence type="ECO:0000256" key="2">
    <source>
        <dbReference type="ARBA" id="ARBA00022857"/>
    </source>
</evidence>
<dbReference type="InterPro" id="IPR008030">
    <property type="entry name" value="NmrA-like"/>
</dbReference>
<accession>A0A364LEI3</accession>
<protein>
    <recommendedName>
        <fullName evidence="3">NmrA-like domain-containing protein</fullName>
    </recommendedName>
</protein>
<name>A0A364LEI3_TALAM</name>
<evidence type="ECO:0000256" key="1">
    <source>
        <dbReference type="ARBA" id="ARBA00006328"/>
    </source>
</evidence>
<dbReference type="GeneID" id="63799405"/>
<dbReference type="Proteomes" id="UP000249363">
    <property type="component" value="Unassembled WGS sequence"/>
</dbReference>
<sequence>MTAEKPLLVILGATGNQGGSIITFYLSQPTSPYRLRGVTRNPSSPKSLSLISHGVEMVAGDFDDYSSLETAFQDATVIFSVTDFWQSFMNPDLRERAAETGEKIGILARDREAQQNRNIIDAAAKIETLKRFVYSSLPNTSKLSGGKYSHVYHFDGKGIAEEYGRNTYPDLWAKTNVLYAGYYLENYFDAAGGLFRPKLSKDKNTLVLSAAAPLATAALPMYSSLDDTGPLVDALLRTSAGHKVIGVNKWLSLREFTTTLAQVLGIKNVEFIDKNPDMSRLGDPDFVEDAIDMIGWYVDFGFDGGKVDKSVEQPSELGVEVGLRSVEEWCMKQNWKEVLEVVG</sequence>
<evidence type="ECO:0000259" key="3">
    <source>
        <dbReference type="Pfam" id="PF05368"/>
    </source>
</evidence>
<keyword evidence="2" id="KW-0521">NADP</keyword>
<evidence type="ECO:0000313" key="4">
    <source>
        <dbReference type="EMBL" id="RAO74179.1"/>
    </source>
</evidence>
<dbReference type="EMBL" id="MIKG01000030">
    <property type="protein sequence ID" value="RAO74179.1"/>
    <property type="molecule type" value="Genomic_DNA"/>
</dbReference>
<dbReference type="Pfam" id="PF05368">
    <property type="entry name" value="NmrA"/>
    <property type="match status" value="1"/>
</dbReference>
<dbReference type="STRING" id="1196081.A0A364LEI3"/>
<gene>
    <name evidence="4" type="ORF">BHQ10_010191</name>
</gene>
<dbReference type="Gene3D" id="3.40.50.720">
    <property type="entry name" value="NAD(P)-binding Rossmann-like Domain"/>
    <property type="match status" value="1"/>
</dbReference>
<dbReference type="PANTHER" id="PTHR42748:SF26">
    <property type="entry name" value="NMRA-LIKE DOMAIN-CONTAINING PROTEIN"/>
    <property type="match status" value="1"/>
</dbReference>
<dbReference type="InterPro" id="IPR036291">
    <property type="entry name" value="NAD(P)-bd_dom_sf"/>
</dbReference>
<reference evidence="4 5" key="1">
    <citation type="journal article" date="2017" name="Biotechnol. Biofuels">
        <title>Differential beta-glucosidase expression as a function of carbon source availability in Talaromyces amestolkiae: a genomic and proteomic approach.</title>
        <authorList>
            <person name="de Eugenio L.I."/>
            <person name="Mendez-Liter J.A."/>
            <person name="Nieto-Dominguez M."/>
            <person name="Alonso L."/>
            <person name="Gil-Munoz J."/>
            <person name="Barriuso J."/>
            <person name="Prieto A."/>
            <person name="Martinez M.J."/>
        </authorList>
    </citation>
    <scope>NUCLEOTIDE SEQUENCE [LARGE SCALE GENOMIC DNA]</scope>
    <source>
        <strain evidence="4 5">CIB</strain>
    </source>
</reference>
<dbReference type="RefSeq" id="XP_040738693.1">
    <property type="nucleotide sequence ID" value="XM_040872794.1"/>
</dbReference>
<feature type="domain" description="NmrA-like" evidence="3">
    <location>
        <begin position="6"/>
        <end position="271"/>
    </location>
</feature>